<feature type="compositionally biased region" description="Basic and acidic residues" evidence="1">
    <location>
        <begin position="64"/>
        <end position="81"/>
    </location>
</feature>
<evidence type="ECO:0000256" key="1">
    <source>
        <dbReference type="SAM" id="MobiDB-lite"/>
    </source>
</evidence>
<feature type="compositionally biased region" description="Basic and acidic residues" evidence="1">
    <location>
        <begin position="154"/>
        <end position="165"/>
    </location>
</feature>
<accession>A0AAV5QJ26</accession>
<dbReference type="Pfam" id="PF08624">
    <property type="entry name" value="CRC_subunit"/>
    <property type="match status" value="1"/>
</dbReference>
<feature type="compositionally biased region" description="Low complexity" evidence="1">
    <location>
        <begin position="17"/>
        <end position="30"/>
    </location>
</feature>
<evidence type="ECO:0000313" key="3">
    <source>
        <dbReference type="Proteomes" id="UP001360560"/>
    </source>
</evidence>
<comment type="caution">
    <text evidence="2">The sequence shown here is derived from an EMBL/GenBank/DDBJ whole genome shotgun (WGS) entry which is preliminary data.</text>
</comment>
<evidence type="ECO:0000313" key="2">
    <source>
        <dbReference type="EMBL" id="GMM34485.1"/>
    </source>
</evidence>
<feature type="compositionally biased region" description="Polar residues" evidence="1">
    <location>
        <begin position="182"/>
        <end position="201"/>
    </location>
</feature>
<evidence type="ECO:0008006" key="4">
    <source>
        <dbReference type="Google" id="ProtNLM"/>
    </source>
</evidence>
<reference evidence="2 3" key="1">
    <citation type="journal article" date="2023" name="Elife">
        <title>Identification of key yeast species and microbe-microbe interactions impacting larval growth of Drosophila in the wild.</title>
        <authorList>
            <person name="Mure A."/>
            <person name="Sugiura Y."/>
            <person name="Maeda R."/>
            <person name="Honda K."/>
            <person name="Sakurai N."/>
            <person name="Takahashi Y."/>
            <person name="Watada M."/>
            <person name="Katoh T."/>
            <person name="Gotoh A."/>
            <person name="Gotoh Y."/>
            <person name="Taniguchi I."/>
            <person name="Nakamura K."/>
            <person name="Hayashi T."/>
            <person name="Katayama T."/>
            <person name="Uemura T."/>
            <person name="Hattori Y."/>
        </authorList>
    </citation>
    <scope>NUCLEOTIDE SEQUENCE [LARGE SCALE GENOMIC DNA]</scope>
    <source>
        <strain evidence="2 3">SC-9</strain>
    </source>
</reference>
<dbReference type="InterPro" id="IPR013933">
    <property type="entry name" value="CRC_Rsc7/Swp82"/>
</dbReference>
<name>A0AAV5QJ26_9ASCO</name>
<feature type="compositionally biased region" description="Acidic residues" evidence="1">
    <location>
        <begin position="115"/>
        <end position="126"/>
    </location>
</feature>
<dbReference type="AlphaFoldDB" id="A0AAV5QJ26"/>
<feature type="compositionally biased region" description="Acidic residues" evidence="1">
    <location>
        <begin position="166"/>
        <end position="179"/>
    </location>
</feature>
<protein>
    <recommendedName>
        <fullName evidence="4">Chromatin structure-remodeling complex subunit RSC7</fullName>
    </recommendedName>
</protein>
<sequence>MSQETSVSGGNKRTIGEVDSVSESEVVAKSSRLENGESQEVVAADKKDQQNVSKSEEENNEESVSGRKSGDEKDVEVDKNKQTQNVTERAENLPKDELNEEQDKQESELAHKEGGDDDGDDDDDDDNNNKADDSLDIKKEDKSMLDEEFVPDPLDERNESEKNEELDNEPLEDDLDLDVDSSKATSTEPPVASVTSNSKSKVQLKESETGDEYDLEIDEKGEAKIDHEGNLLDGRTFRIPTFMISHKGTRKFMLATKVARTLNLRDSHNLFTKYPQLYKIPLNIKEKFELIDRKMLPVSYKSRAVNLIFTRSVFKVFGSRVILNGKKVDDDYYEQKAIDRGETRGEPAYIDYTHLAQYQDVGGPNINTINNAQQPLSQTVDMASKFQIKSNLTKTLITEENWMLNHCLASKQLDYDCSYDRFKLWNLKMIERDPYTGVKFFPGRTQPSVANWQKIKLIDEEQREVKPNYIKDDPSSGKLTYRAVLDCPNILKSTGLLNVDEGIFGDVVTPEVKEAILRQKRVEKEVLENNYMV</sequence>
<dbReference type="EMBL" id="BTFZ01000002">
    <property type="protein sequence ID" value="GMM34485.1"/>
    <property type="molecule type" value="Genomic_DNA"/>
</dbReference>
<feature type="compositionally biased region" description="Basic and acidic residues" evidence="1">
    <location>
        <begin position="127"/>
        <end position="145"/>
    </location>
</feature>
<dbReference type="GeneID" id="90072464"/>
<dbReference type="Proteomes" id="UP001360560">
    <property type="component" value="Unassembled WGS sequence"/>
</dbReference>
<feature type="region of interest" description="Disordered" evidence="1">
    <location>
        <begin position="1"/>
        <end position="215"/>
    </location>
</feature>
<feature type="compositionally biased region" description="Polar residues" evidence="1">
    <location>
        <begin position="1"/>
        <end position="11"/>
    </location>
</feature>
<feature type="compositionally biased region" description="Basic and acidic residues" evidence="1">
    <location>
        <begin position="43"/>
        <end position="57"/>
    </location>
</feature>
<proteinExistence type="predicted"/>
<organism evidence="2 3">
    <name type="scientific">Saccharomycopsis crataegensis</name>
    <dbReference type="NCBI Taxonomy" id="43959"/>
    <lineage>
        <taxon>Eukaryota</taxon>
        <taxon>Fungi</taxon>
        <taxon>Dikarya</taxon>
        <taxon>Ascomycota</taxon>
        <taxon>Saccharomycotina</taxon>
        <taxon>Saccharomycetes</taxon>
        <taxon>Saccharomycopsidaceae</taxon>
        <taxon>Saccharomycopsis</taxon>
    </lineage>
</organism>
<keyword evidence="3" id="KW-1185">Reference proteome</keyword>
<feature type="compositionally biased region" description="Basic and acidic residues" evidence="1">
    <location>
        <begin position="88"/>
        <end position="114"/>
    </location>
</feature>
<gene>
    <name evidence="2" type="ORF">DASC09_018100</name>
</gene>
<dbReference type="RefSeq" id="XP_064851485.1">
    <property type="nucleotide sequence ID" value="XM_064995413.1"/>
</dbReference>